<dbReference type="InterPro" id="IPR021135">
    <property type="entry name" value="PEP_COase"/>
</dbReference>
<dbReference type="PANTHER" id="PTHR30523">
    <property type="entry name" value="PHOSPHOENOLPYRUVATE CARBOXYLASE"/>
    <property type="match status" value="1"/>
</dbReference>
<dbReference type="InterPro" id="IPR015813">
    <property type="entry name" value="Pyrv/PenolPyrv_kinase-like_dom"/>
</dbReference>
<organism evidence="13 14">
    <name type="scientific">Cryptosporangium arvum DSM 44712</name>
    <dbReference type="NCBI Taxonomy" id="927661"/>
    <lineage>
        <taxon>Bacteria</taxon>
        <taxon>Bacillati</taxon>
        <taxon>Actinomycetota</taxon>
        <taxon>Actinomycetes</taxon>
        <taxon>Cryptosporangiales</taxon>
        <taxon>Cryptosporangiaceae</taxon>
        <taxon>Cryptosporangium</taxon>
    </lineage>
</organism>
<comment type="subunit">
    <text evidence="10">Homotetramer.</text>
</comment>
<evidence type="ECO:0000256" key="10">
    <source>
        <dbReference type="HAMAP-Rule" id="MF_00595"/>
    </source>
</evidence>
<dbReference type="GO" id="GO:0000287">
    <property type="term" value="F:magnesium ion binding"/>
    <property type="evidence" value="ECO:0007669"/>
    <property type="project" value="UniProtKB-UniRule"/>
</dbReference>
<dbReference type="Proteomes" id="UP000021053">
    <property type="component" value="Unassembled WGS sequence"/>
</dbReference>
<evidence type="ECO:0000256" key="11">
    <source>
        <dbReference type="PROSITE-ProRule" id="PRU10111"/>
    </source>
</evidence>
<dbReference type="HOGENOM" id="CLU_006557_2_0_11"/>
<gene>
    <name evidence="10" type="primary">ppc</name>
    <name evidence="13" type="ORF">CryarDRAFT_0995</name>
</gene>
<dbReference type="PANTHER" id="PTHR30523:SF6">
    <property type="entry name" value="PHOSPHOENOLPYRUVATE CARBOXYLASE"/>
    <property type="match status" value="1"/>
</dbReference>
<comment type="caution">
    <text evidence="13">The sequence shown here is derived from an EMBL/GenBank/DDBJ whole genome shotgun (WGS) entry which is preliminary data.</text>
</comment>
<dbReference type="RefSeq" id="WP_084700075.1">
    <property type="nucleotide sequence ID" value="NZ_KK073874.1"/>
</dbReference>
<comment type="similarity">
    <text evidence="3 10">Belongs to the PEPCase type 1 family.</text>
</comment>
<dbReference type="NCBIfam" id="NF000584">
    <property type="entry name" value="PRK00009.1"/>
    <property type="match status" value="1"/>
</dbReference>
<dbReference type="PROSITE" id="PS00781">
    <property type="entry name" value="PEPCASE_1"/>
    <property type="match status" value="1"/>
</dbReference>
<dbReference type="InterPro" id="IPR018129">
    <property type="entry name" value="PEP_COase_Lys_AS"/>
</dbReference>
<keyword evidence="14" id="KW-1185">Reference proteome</keyword>
<dbReference type="PROSITE" id="PS00393">
    <property type="entry name" value="PEPCASE_2"/>
    <property type="match status" value="1"/>
</dbReference>
<dbReference type="InterPro" id="IPR022805">
    <property type="entry name" value="PEP_COase_bac/pln-type"/>
</dbReference>
<protein>
    <recommendedName>
        <fullName evidence="5 10">Phosphoenolpyruvate carboxylase</fullName>
        <shortName evidence="10">PEPC</shortName>
        <shortName evidence="10">PEPCase</shortName>
        <ecNumber evidence="4 10">4.1.1.31</ecNumber>
    </recommendedName>
</protein>
<keyword evidence="13" id="KW-0670">Pyruvate</keyword>
<evidence type="ECO:0000313" key="14">
    <source>
        <dbReference type="Proteomes" id="UP000021053"/>
    </source>
</evidence>
<dbReference type="InterPro" id="IPR033129">
    <property type="entry name" value="PEPCASE_His_AS"/>
</dbReference>
<evidence type="ECO:0000256" key="7">
    <source>
        <dbReference type="ARBA" id="ARBA00023239"/>
    </source>
</evidence>
<dbReference type="Gene3D" id="1.20.1440.90">
    <property type="entry name" value="Phosphoenolpyruvate/pyruvate domain"/>
    <property type="match status" value="1"/>
</dbReference>
<name>A0A010ZRU2_9ACTN</name>
<evidence type="ECO:0000256" key="12">
    <source>
        <dbReference type="PROSITE-ProRule" id="PRU10112"/>
    </source>
</evidence>
<comment type="function">
    <text evidence="2 10">Forms oxaloacetate, a four-carbon dicarboxylic acid source for the tricarboxylic acid cycle.</text>
</comment>
<dbReference type="GO" id="GO:0006099">
    <property type="term" value="P:tricarboxylic acid cycle"/>
    <property type="evidence" value="ECO:0007669"/>
    <property type="project" value="InterPro"/>
</dbReference>
<dbReference type="AlphaFoldDB" id="A0A010ZRU2"/>
<dbReference type="Pfam" id="PF00311">
    <property type="entry name" value="PEPcase"/>
    <property type="match status" value="1"/>
</dbReference>
<reference evidence="13 14" key="1">
    <citation type="submission" date="2013-07" db="EMBL/GenBank/DDBJ databases">
        <authorList>
            <consortium name="DOE Joint Genome Institute"/>
            <person name="Eisen J."/>
            <person name="Huntemann M."/>
            <person name="Han J."/>
            <person name="Chen A."/>
            <person name="Kyrpides N."/>
            <person name="Mavromatis K."/>
            <person name="Markowitz V."/>
            <person name="Palaniappan K."/>
            <person name="Ivanova N."/>
            <person name="Schaumberg A."/>
            <person name="Pati A."/>
            <person name="Liolios K."/>
            <person name="Nordberg H.P."/>
            <person name="Cantor M.N."/>
            <person name="Hua S.X."/>
            <person name="Woyke T."/>
        </authorList>
    </citation>
    <scope>NUCLEOTIDE SEQUENCE [LARGE SCALE GENOMIC DNA]</scope>
    <source>
        <strain evidence="13 14">DSM 44712</strain>
    </source>
</reference>
<evidence type="ECO:0000256" key="1">
    <source>
        <dbReference type="ARBA" id="ARBA00001946"/>
    </source>
</evidence>
<dbReference type="PRINTS" id="PR00150">
    <property type="entry name" value="PEPCARBXLASE"/>
</dbReference>
<evidence type="ECO:0000256" key="6">
    <source>
        <dbReference type="ARBA" id="ARBA00022842"/>
    </source>
</evidence>
<dbReference type="GO" id="GO:0005829">
    <property type="term" value="C:cytosol"/>
    <property type="evidence" value="ECO:0007669"/>
    <property type="project" value="TreeGrafter"/>
</dbReference>
<accession>A0A010ZRU2</accession>
<evidence type="ECO:0000313" key="13">
    <source>
        <dbReference type="EMBL" id="EXG79942.1"/>
    </source>
</evidence>
<evidence type="ECO:0000256" key="2">
    <source>
        <dbReference type="ARBA" id="ARBA00003670"/>
    </source>
</evidence>
<feature type="active site" evidence="10 11">
    <location>
        <position position="152"/>
    </location>
</feature>
<dbReference type="GO" id="GO:0008964">
    <property type="term" value="F:phosphoenolpyruvate carboxylase activity"/>
    <property type="evidence" value="ECO:0007669"/>
    <property type="project" value="UniProtKB-UniRule"/>
</dbReference>
<sequence length="930" mass="101839">MPDTDAGPSDLWGLGSVAPDDANEADRELRADIRRMGNLLGETLVRQEGPDLLELVEKVRAAARTDAAAAADALSGTDIPTAIRLVRAFATYFHLANITEQAHRGRDLRRRRANQGGWLEGAAQRIKARGLTSEEIAAGAEQLAVRPVFTAHPTEAARRSTLAKLRRVADLLEAEATEAAVSGTPAAYVSRRTNRELAEVVDLLWQTDELRLEKPEPTDEARNAIYYLNDLHADAAPTVLTELADILADLGVEVSSTAKPLTFGTWIGGDRDGNPFVNAQVTRDVLKLQYEYGIRDTDADLAELVEELSVSDRVVGVSAELEESVAADLANLPELETRYRRVNAAEPYRLKIRCMRAKLANTRTRLARNAAHQPGRDYLGSTDLVADLEVMRRSLRAHRGTLIADGTVTRLIRTVSAFGLHLATLDIREHSGAHHQALAQFVDRVGELYEPYTALSREARTEYLARELAGRRPLGGPDVQLDEAGAKTFGVFGAIRDILDQFGPEVIESYIISMTEGVDDVLAAAVLAREAGLVDVNAGVARIGFVPLLEQVAELNVAGEILDRMLSIPAYRAIVAARGDVQEVMLGYSDSNKDAGITSSQWQIHRAQRALRDVAQQHGVRLRLFHGRGGTVGRGGGPTHEAILAQPYGTLDGAIKVTEQGEVISDKYAVPSLARENLELTVAAVLQATLLHTQPRQPQEDLDRWSDLMDKVAAPAQQAYRELIHDPDLPRYFWASTPAELLGALNIGSRPSKRPDTGSGLAGLRAIPWVFGWTQSRQIVPGWYGVGTGFAAAREAGLGDLLADAYARWHFFRTFVSNVEMTLVKTDLSIARRYVERLVDPGLRHIFDKIVAEHERTVAEILEITGEPALLDAQPVLQRTLAVRDTYLQPLHHLQIELLARYRADDSDPQLQRALLLTINGVAAGMRNTG</sequence>
<dbReference type="EMBL" id="JFBT01000001">
    <property type="protein sequence ID" value="EXG79942.1"/>
    <property type="molecule type" value="Genomic_DNA"/>
</dbReference>
<evidence type="ECO:0000256" key="4">
    <source>
        <dbReference type="ARBA" id="ARBA00012305"/>
    </source>
</evidence>
<dbReference type="GO" id="GO:0015977">
    <property type="term" value="P:carbon fixation"/>
    <property type="evidence" value="ECO:0007669"/>
    <property type="project" value="UniProtKB-UniRule"/>
</dbReference>
<evidence type="ECO:0000256" key="3">
    <source>
        <dbReference type="ARBA" id="ARBA00008346"/>
    </source>
</evidence>
<keyword evidence="8 10" id="KW-0120">Carbon dioxide fixation</keyword>
<comment type="cofactor">
    <cofactor evidence="1 10">
        <name>Mg(2+)</name>
        <dbReference type="ChEBI" id="CHEBI:18420"/>
    </cofactor>
</comment>
<keyword evidence="6 10" id="KW-0460">Magnesium</keyword>
<evidence type="ECO:0000256" key="5">
    <source>
        <dbReference type="ARBA" id="ARBA00022419"/>
    </source>
</evidence>
<dbReference type="SUPFAM" id="SSF51621">
    <property type="entry name" value="Phosphoenolpyruvate/pyruvate domain"/>
    <property type="match status" value="1"/>
</dbReference>
<dbReference type="HAMAP" id="MF_00595">
    <property type="entry name" value="PEPcase_type1"/>
    <property type="match status" value="1"/>
</dbReference>
<keyword evidence="7 10" id="KW-0456">Lyase</keyword>
<feature type="active site" evidence="10 12">
    <location>
        <position position="593"/>
    </location>
</feature>
<dbReference type="GO" id="GO:0006107">
    <property type="term" value="P:oxaloacetate metabolic process"/>
    <property type="evidence" value="ECO:0007669"/>
    <property type="project" value="UniProtKB-UniRule"/>
</dbReference>
<dbReference type="OrthoDB" id="9768133at2"/>
<dbReference type="EC" id="4.1.1.31" evidence="4 10"/>
<dbReference type="PATRIC" id="fig|927661.3.peg.977"/>
<evidence type="ECO:0000256" key="8">
    <source>
        <dbReference type="ARBA" id="ARBA00023300"/>
    </source>
</evidence>
<proteinExistence type="inferred from homology"/>
<comment type="catalytic activity">
    <reaction evidence="9 10">
        <text>oxaloacetate + phosphate = phosphoenolpyruvate + hydrogencarbonate</text>
        <dbReference type="Rhea" id="RHEA:28370"/>
        <dbReference type="ChEBI" id="CHEBI:16452"/>
        <dbReference type="ChEBI" id="CHEBI:17544"/>
        <dbReference type="ChEBI" id="CHEBI:43474"/>
        <dbReference type="ChEBI" id="CHEBI:58702"/>
        <dbReference type="EC" id="4.1.1.31"/>
    </reaction>
</comment>
<evidence type="ECO:0000256" key="9">
    <source>
        <dbReference type="ARBA" id="ARBA00048995"/>
    </source>
</evidence>